<proteinExistence type="predicted"/>
<dbReference type="AlphaFoldDB" id="X1A0C0"/>
<evidence type="ECO:0000313" key="1">
    <source>
        <dbReference type="EMBL" id="GAG75249.1"/>
    </source>
</evidence>
<dbReference type="EMBL" id="BART01015825">
    <property type="protein sequence ID" value="GAG75249.1"/>
    <property type="molecule type" value="Genomic_DNA"/>
</dbReference>
<organism evidence="1">
    <name type="scientific">marine sediment metagenome</name>
    <dbReference type="NCBI Taxonomy" id="412755"/>
    <lineage>
        <taxon>unclassified sequences</taxon>
        <taxon>metagenomes</taxon>
        <taxon>ecological metagenomes</taxon>
    </lineage>
</organism>
<protein>
    <submittedName>
        <fullName evidence="1">Uncharacterized protein</fullName>
    </submittedName>
</protein>
<sequence length="48" mass="5826">FEIEKKWIEKNCQKKERAGEKRDQVREVMLMFNAPSAGEWYRGVKPRQ</sequence>
<gene>
    <name evidence="1" type="ORF">S01H4_30630</name>
</gene>
<reference evidence="1" key="1">
    <citation type="journal article" date="2014" name="Front. Microbiol.">
        <title>High frequency of phylogenetically diverse reductive dehalogenase-homologous genes in deep subseafloor sedimentary metagenomes.</title>
        <authorList>
            <person name="Kawai M."/>
            <person name="Futagami T."/>
            <person name="Toyoda A."/>
            <person name="Takaki Y."/>
            <person name="Nishi S."/>
            <person name="Hori S."/>
            <person name="Arai W."/>
            <person name="Tsubouchi T."/>
            <person name="Morono Y."/>
            <person name="Uchiyama I."/>
            <person name="Ito T."/>
            <person name="Fujiyama A."/>
            <person name="Inagaki F."/>
            <person name="Takami H."/>
        </authorList>
    </citation>
    <scope>NUCLEOTIDE SEQUENCE</scope>
    <source>
        <strain evidence="1">Expedition CK06-06</strain>
    </source>
</reference>
<name>X1A0C0_9ZZZZ</name>
<accession>X1A0C0</accession>
<comment type="caution">
    <text evidence="1">The sequence shown here is derived from an EMBL/GenBank/DDBJ whole genome shotgun (WGS) entry which is preliminary data.</text>
</comment>
<feature type="non-terminal residue" evidence="1">
    <location>
        <position position="1"/>
    </location>
</feature>